<evidence type="ECO:0000256" key="2">
    <source>
        <dbReference type="ARBA" id="ARBA00022597"/>
    </source>
</evidence>
<accession>A0A545SN93</accession>
<dbReference type="RefSeq" id="WP_142854492.1">
    <property type="nucleotide sequence ID" value="NZ_FXWW01000011.1"/>
</dbReference>
<dbReference type="InterPro" id="IPR003439">
    <property type="entry name" value="ABC_transporter-like_ATP-bd"/>
</dbReference>
<dbReference type="PROSITE" id="PS00211">
    <property type="entry name" value="ABC_TRANSPORTER_1"/>
    <property type="match status" value="1"/>
</dbReference>
<evidence type="ECO:0000256" key="1">
    <source>
        <dbReference type="ARBA" id="ARBA00022448"/>
    </source>
</evidence>
<dbReference type="InterPro" id="IPR017871">
    <property type="entry name" value="ABC_transporter-like_CS"/>
</dbReference>
<keyword evidence="2" id="KW-0762">Sugar transport</keyword>
<dbReference type="GO" id="GO:0016887">
    <property type="term" value="F:ATP hydrolysis activity"/>
    <property type="evidence" value="ECO:0007669"/>
    <property type="project" value="InterPro"/>
</dbReference>
<keyword evidence="8" id="KW-1185">Reference proteome</keyword>
<keyword evidence="4" id="KW-0547">Nucleotide-binding</keyword>
<proteinExistence type="predicted"/>
<dbReference type="PANTHER" id="PTHR43790:SF9">
    <property type="entry name" value="GALACTOFURANOSE TRANSPORTER ATP-BINDING PROTEIN YTFR"/>
    <property type="match status" value="1"/>
</dbReference>
<evidence type="ECO:0000256" key="4">
    <source>
        <dbReference type="ARBA" id="ARBA00022741"/>
    </source>
</evidence>
<feature type="domain" description="ABC transporter" evidence="6">
    <location>
        <begin position="258"/>
        <end position="503"/>
    </location>
</feature>
<dbReference type="CDD" id="cd03216">
    <property type="entry name" value="ABC_Carb_Monos_I"/>
    <property type="match status" value="1"/>
</dbReference>
<dbReference type="SUPFAM" id="SSF52540">
    <property type="entry name" value="P-loop containing nucleoside triphosphate hydrolases"/>
    <property type="match status" value="2"/>
</dbReference>
<evidence type="ECO:0000313" key="7">
    <source>
        <dbReference type="EMBL" id="TQV66462.1"/>
    </source>
</evidence>
<evidence type="ECO:0000256" key="5">
    <source>
        <dbReference type="ARBA" id="ARBA00022840"/>
    </source>
</evidence>
<sequence>MSGEILLETREVSKRFGNFVALKSASIAVTAGKVIGFVGSNGAGKSTLIKVITGAHAPSSGSVHVRGKEVHKADPALMRALGVACIYQHSSLVATLSVIENVFLGREMRGRLGLVSHKAQRVQLQEIMDDFGIHVDPDVLVSTLTPVKQKEVEILKALVANADVILMDEPTAWLSLSEVSNLHTTIRKLTAANKGVVYISHVLDEVFQICDDITILRDGTMAWTGPEADIDRPKLVNLMVGEALGEASRAAVTSERRPRGTGTVKLATDKLSKQGVFHDVTFEVNAGEILCFAGLIGSRRSEVVKCLFGDDKPTSGTIISKGGVKTFGSPAEAIANGICLVPEDRHTEGLCLSHTTFENTVIPSLVEVTNRGVLMRKDMDAMCTRQITSLNILPPDPAKVVGQMSGGNQQKVLLGKWIEKDPEVLILDEPTVGVDVGAKAEIYAIIRKLRDEGAAVIVVSSDLEEVMTIADRILVFSNGEITTEFDAGEVTNDLLIHAIGGGESA</sequence>
<organism evidence="7 8">
    <name type="scientific">Aliiroseovarius halocynthiae</name>
    <dbReference type="NCBI Taxonomy" id="985055"/>
    <lineage>
        <taxon>Bacteria</taxon>
        <taxon>Pseudomonadati</taxon>
        <taxon>Pseudomonadota</taxon>
        <taxon>Alphaproteobacteria</taxon>
        <taxon>Rhodobacterales</taxon>
        <taxon>Paracoccaceae</taxon>
        <taxon>Aliiroseovarius</taxon>
    </lineage>
</organism>
<dbReference type="EMBL" id="VICH01000010">
    <property type="protein sequence ID" value="TQV66462.1"/>
    <property type="molecule type" value="Genomic_DNA"/>
</dbReference>
<dbReference type="GO" id="GO:0005524">
    <property type="term" value="F:ATP binding"/>
    <property type="evidence" value="ECO:0007669"/>
    <property type="project" value="UniProtKB-KW"/>
</dbReference>
<dbReference type="PROSITE" id="PS50893">
    <property type="entry name" value="ABC_TRANSPORTER_2"/>
    <property type="match status" value="2"/>
</dbReference>
<keyword evidence="5 7" id="KW-0067">ATP-binding</keyword>
<dbReference type="Gene3D" id="3.40.50.300">
    <property type="entry name" value="P-loop containing nucleotide triphosphate hydrolases"/>
    <property type="match status" value="2"/>
</dbReference>
<comment type="caution">
    <text evidence="7">The sequence shown here is derived from an EMBL/GenBank/DDBJ whole genome shotgun (WGS) entry which is preliminary data.</text>
</comment>
<protein>
    <submittedName>
        <fullName evidence="7">Sugar ABC transporter ATP-binding protein</fullName>
    </submittedName>
</protein>
<evidence type="ECO:0000313" key="8">
    <source>
        <dbReference type="Proteomes" id="UP000315816"/>
    </source>
</evidence>
<dbReference type="Pfam" id="PF00005">
    <property type="entry name" value="ABC_tran"/>
    <property type="match status" value="2"/>
</dbReference>
<dbReference type="CDD" id="cd03215">
    <property type="entry name" value="ABC_Carb_Monos_II"/>
    <property type="match status" value="1"/>
</dbReference>
<dbReference type="SMART" id="SM00382">
    <property type="entry name" value="AAA"/>
    <property type="match status" value="2"/>
</dbReference>
<dbReference type="InterPro" id="IPR003593">
    <property type="entry name" value="AAA+_ATPase"/>
</dbReference>
<dbReference type="AlphaFoldDB" id="A0A545SN93"/>
<dbReference type="PANTHER" id="PTHR43790">
    <property type="entry name" value="CARBOHYDRATE TRANSPORT ATP-BINDING PROTEIN MG119-RELATED"/>
    <property type="match status" value="1"/>
</dbReference>
<dbReference type="Proteomes" id="UP000315816">
    <property type="component" value="Unassembled WGS sequence"/>
</dbReference>
<evidence type="ECO:0000259" key="6">
    <source>
        <dbReference type="PROSITE" id="PS50893"/>
    </source>
</evidence>
<dbReference type="OrthoDB" id="9805029at2"/>
<gene>
    <name evidence="7" type="ORF">FIL88_14000</name>
</gene>
<name>A0A545SN93_9RHOB</name>
<keyword evidence="3" id="KW-0677">Repeat</keyword>
<reference evidence="7 8" key="1">
    <citation type="submission" date="2019-06" db="EMBL/GenBank/DDBJ databases">
        <title>A novel species of marine bacteria.</title>
        <authorList>
            <person name="Wang Y."/>
        </authorList>
    </citation>
    <scope>NUCLEOTIDE SEQUENCE [LARGE SCALE GENOMIC DNA]</scope>
    <source>
        <strain evidence="7 8">MA1-10</strain>
    </source>
</reference>
<feature type="domain" description="ABC transporter" evidence="6">
    <location>
        <begin position="7"/>
        <end position="243"/>
    </location>
</feature>
<dbReference type="InterPro" id="IPR050107">
    <property type="entry name" value="ABC_carbohydrate_import_ATPase"/>
</dbReference>
<evidence type="ECO:0000256" key="3">
    <source>
        <dbReference type="ARBA" id="ARBA00022737"/>
    </source>
</evidence>
<dbReference type="InterPro" id="IPR027417">
    <property type="entry name" value="P-loop_NTPase"/>
</dbReference>
<keyword evidence="1" id="KW-0813">Transport</keyword>